<organism evidence="1">
    <name type="scientific">marine metagenome</name>
    <dbReference type="NCBI Taxonomy" id="408172"/>
    <lineage>
        <taxon>unclassified sequences</taxon>
        <taxon>metagenomes</taxon>
        <taxon>ecological metagenomes</taxon>
    </lineage>
</organism>
<proteinExistence type="predicted"/>
<accession>A0A381RF73</accession>
<dbReference type="InterPro" id="IPR011042">
    <property type="entry name" value="6-blade_b-propeller_TolB-like"/>
</dbReference>
<feature type="non-terminal residue" evidence="1">
    <location>
        <position position="1"/>
    </location>
</feature>
<name>A0A381RF73_9ZZZZ</name>
<protein>
    <submittedName>
        <fullName evidence="1">Uncharacterized protein</fullName>
    </submittedName>
</protein>
<sequence length="880" mass="100806">IPNAFVSLGPWKSEWYHVPLPFKEMGATEWYELLVIHEGRHMFQFGQADRRINRLFRLFGGERIQSLAGFLMIPGWFWEGDAVVNETLLSESGRGRQPYFNREIRALLLDGTRYSYRKALHGSLKNEYPNYYHYGYLMSSHVSRKYGSEALSKIIYQTLKWPIIRNPFNPFSAAAKKVTGRSTSQLFHDAMDEMSNVWKNQIEGIQFTELEVLSPDNLKNRTDYLFPGYDKEGNLYAVKRSLSQVALLVQLNDGVEEKVITELPSIVEKFGIHIADGFAVWNEIQPDKRWTKLSWSNIVLYDLKNGVRKQLTEKVRYFAPAISVDGSKIAVIEFTETRECFLVILDRVTGKILDRFPSPGNTSILNPRWSEDGEKIVFASHQLNGKSISIINLSNGEIKKIKPESWEELFKPIFYNNYIIYESSYSGIDNLYATEISTGATFQITSVKVASSNAVISQNRKDLLFNDYTSKGDRIVSIPIDQDQWVPIESVNIRNDTTTDSLMIKNPSSETKSLTKKYDITDYNHFGSFFNFHSWEVTLEKVEPTFSLFSDNVLGTASFHFRTSYNRNEKKLFSELRGGYRGWYPILSGGFGWGERLNPETVDVPVGRADTAKSHLTHFWQEQRFDIRVTLPVINRLIGVKTEALNITTTLQRTTTSNHEVAFTWPERDDLPDTTLSNEAADGTIFPITLETNYAFYTEDAPRDVMPRKGAEVDVAITNTPFKSEFKGSRAFFGTAVFLPGFFSHDAVRVFGALEKKKDEGYPFKSLVEMPLTYEYVFHEEVKSLTAYYRTPLFYPDRGLDMLPLMGWLKFGYVKRVSLDIFGEWMRGSDGKAAQDYLTIGAGFTFEASAFHLPFMFPISILYAYRPTKGVGSVEFRLVF</sequence>
<dbReference type="Gene3D" id="2.120.10.30">
    <property type="entry name" value="TolB, C-terminal domain"/>
    <property type="match status" value="1"/>
</dbReference>
<evidence type="ECO:0000313" key="1">
    <source>
        <dbReference type="EMBL" id="SUZ87893.1"/>
    </source>
</evidence>
<dbReference type="EMBL" id="UINC01001745">
    <property type="protein sequence ID" value="SUZ87893.1"/>
    <property type="molecule type" value="Genomic_DNA"/>
</dbReference>
<dbReference type="PANTHER" id="PTHR36842">
    <property type="entry name" value="PROTEIN TOLB HOMOLOG"/>
    <property type="match status" value="1"/>
</dbReference>
<gene>
    <name evidence="1" type="ORF">METZ01_LOCUS40747</name>
</gene>
<reference evidence="1" key="1">
    <citation type="submission" date="2018-05" db="EMBL/GenBank/DDBJ databases">
        <authorList>
            <person name="Lanie J.A."/>
            <person name="Ng W.-L."/>
            <person name="Kazmierczak K.M."/>
            <person name="Andrzejewski T.M."/>
            <person name="Davidsen T.M."/>
            <person name="Wayne K.J."/>
            <person name="Tettelin H."/>
            <person name="Glass J.I."/>
            <person name="Rusch D."/>
            <person name="Podicherti R."/>
            <person name="Tsui H.-C.T."/>
            <person name="Winkler M.E."/>
        </authorList>
    </citation>
    <scope>NUCLEOTIDE SEQUENCE</scope>
</reference>
<dbReference type="SUPFAM" id="SSF82171">
    <property type="entry name" value="DPP6 N-terminal domain-like"/>
    <property type="match status" value="1"/>
</dbReference>
<dbReference type="AlphaFoldDB" id="A0A381RF73"/>